<evidence type="ECO:0000256" key="2">
    <source>
        <dbReference type="ARBA" id="ARBA00022475"/>
    </source>
</evidence>
<name>A0ABU7REN0_9BACT</name>
<keyword evidence="5 6" id="KW-0472">Membrane</keyword>
<dbReference type="Pfam" id="PF03631">
    <property type="entry name" value="Virul_fac_BrkB"/>
    <property type="match status" value="1"/>
</dbReference>
<feature type="transmembrane region" description="Helical" evidence="6">
    <location>
        <begin position="240"/>
        <end position="263"/>
    </location>
</feature>
<dbReference type="EMBL" id="JAZGLY010000002">
    <property type="protein sequence ID" value="MEE6186440.1"/>
    <property type="molecule type" value="Genomic_DNA"/>
</dbReference>
<evidence type="ECO:0000256" key="3">
    <source>
        <dbReference type="ARBA" id="ARBA00022692"/>
    </source>
</evidence>
<evidence type="ECO:0000256" key="6">
    <source>
        <dbReference type="SAM" id="Phobius"/>
    </source>
</evidence>
<sequence length="320" mass="36678">MKQRIINKIQNSRLWQKLVEHSHRENLPGFKNVSLFNTIKKFREQVVWDDLLERASAISFNCAMALPSMILFLCTLIPIIAKQNFIVQLDLEGQLYAFIKDVIPDKNNYEPVLEFIYNIINDQRSGLLILSIALSLFFSSNAIIGVMRSFDKNYPGFTKRKGIKKRLVAIRITAMLFFLFIMCLALLIAQQSVLEWLGIKNELLAAALGKIRWVLIFLLVFIIISYIYRHVPSVHEKWNIITPGSVLATCLVVICSLIFSWYVSQFGTYNKLYGSIGTIIVVLVLIFLNSVILLIGFELNAIIYTISHTRDNELAPELKD</sequence>
<dbReference type="NCBIfam" id="TIGR00765">
    <property type="entry name" value="yihY_not_rbn"/>
    <property type="match status" value="1"/>
</dbReference>
<evidence type="ECO:0000256" key="5">
    <source>
        <dbReference type="ARBA" id="ARBA00023136"/>
    </source>
</evidence>
<comment type="caution">
    <text evidence="7">The sequence shown here is derived from an EMBL/GenBank/DDBJ whole genome shotgun (WGS) entry which is preliminary data.</text>
</comment>
<feature type="transmembrane region" description="Helical" evidence="6">
    <location>
        <begin position="127"/>
        <end position="147"/>
    </location>
</feature>
<evidence type="ECO:0000256" key="1">
    <source>
        <dbReference type="ARBA" id="ARBA00004651"/>
    </source>
</evidence>
<reference evidence="7 8" key="1">
    <citation type="submission" date="2024-01" db="EMBL/GenBank/DDBJ databases">
        <title>Niabella digestum sp. nov., isolated from waste digestion system.</title>
        <authorList>
            <person name="Zhang L."/>
        </authorList>
    </citation>
    <scope>NUCLEOTIDE SEQUENCE [LARGE SCALE GENOMIC DNA]</scope>
    <source>
        <strain evidence="7 8">A18</strain>
    </source>
</reference>
<dbReference type="RefSeq" id="WP_330973849.1">
    <property type="nucleotide sequence ID" value="NZ_JAZGLY010000002.1"/>
</dbReference>
<feature type="transmembrane region" description="Helical" evidence="6">
    <location>
        <begin position="58"/>
        <end position="81"/>
    </location>
</feature>
<evidence type="ECO:0000256" key="4">
    <source>
        <dbReference type="ARBA" id="ARBA00022989"/>
    </source>
</evidence>
<dbReference type="PANTHER" id="PTHR30213:SF0">
    <property type="entry name" value="UPF0761 MEMBRANE PROTEIN YIHY"/>
    <property type="match status" value="1"/>
</dbReference>
<dbReference type="Proteomes" id="UP001357452">
    <property type="component" value="Unassembled WGS sequence"/>
</dbReference>
<accession>A0ABU7REN0</accession>
<proteinExistence type="predicted"/>
<gene>
    <name evidence="7" type="ORF">V2H41_04060</name>
</gene>
<dbReference type="InterPro" id="IPR017039">
    <property type="entry name" value="Virul_fac_BrkB"/>
</dbReference>
<feature type="transmembrane region" description="Helical" evidence="6">
    <location>
        <begin position="275"/>
        <end position="297"/>
    </location>
</feature>
<dbReference type="PANTHER" id="PTHR30213">
    <property type="entry name" value="INNER MEMBRANE PROTEIN YHJD"/>
    <property type="match status" value="1"/>
</dbReference>
<keyword evidence="4 6" id="KW-1133">Transmembrane helix</keyword>
<feature type="transmembrane region" description="Helical" evidence="6">
    <location>
        <begin position="168"/>
        <end position="191"/>
    </location>
</feature>
<evidence type="ECO:0000313" key="8">
    <source>
        <dbReference type="Proteomes" id="UP001357452"/>
    </source>
</evidence>
<organism evidence="7 8">
    <name type="scientific">Niabella digestorum</name>
    <dbReference type="NCBI Taxonomy" id="3117701"/>
    <lineage>
        <taxon>Bacteria</taxon>
        <taxon>Pseudomonadati</taxon>
        <taxon>Bacteroidota</taxon>
        <taxon>Chitinophagia</taxon>
        <taxon>Chitinophagales</taxon>
        <taxon>Chitinophagaceae</taxon>
        <taxon>Niabella</taxon>
    </lineage>
</organism>
<keyword evidence="8" id="KW-1185">Reference proteome</keyword>
<dbReference type="PIRSF" id="PIRSF035875">
    <property type="entry name" value="RNase_BN"/>
    <property type="match status" value="1"/>
</dbReference>
<keyword evidence="2" id="KW-1003">Cell membrane</keyword>
<feature type="transmembrane region" description="Helical" evidence="6">
    <location>
        <begin position="211"/>
        <end position="228"/>
    </location>
</feature>
<evidence type="ECO:0000313" key="7">
    <source>
        <dbReference type="EMBL" id="MEE6186440.1"/>
    </source>
</evidence>
<keyword evidence="3 6" id="KW-0812">Transmembrane</keyword>
<protein>
    <submittedName>
        <fullName evidence="7">YihY/virulence factor BrkB family protein</fullName>
    </submittedName>
</protein>
<comment type="subcellular location">
    <subcellularLocation>
        <location evidence="1">Cell membrane</location>
        <topology evidence="1">Multi-pass membrane protein</topology>
    </subcellularLocation>
</comment>